<evidence type="ECO:0000256" key="1">
    <source>
        <dbReference type="SAM" id="MobiDB-lite"/>
    </source>
</evidence>
<dbReference type="InterPro" id="IPR009078">
    <property type="entry name" value="Ferritin-like_SF"/>
</dbReference>
<comment type="caution">
    <text evidence="3">The sequence shown here is derived from an EMBL/GenBank/DDBJ whole genome shotgun (WGS) entry which is preliminary data.</text>
</comment>
<dbReference type="SUPFAM" id="SSF47240">
    <property type="entry name" value="Ferritin-like"/>
    <property type="match status" value="1"/>
</dbReference>
<evidence type="ECO:0000313" key="3">
    <source>
        <dbReference type="EMBL" id="MDC3989475.1"/>
    </source>
</evidence>
<dbReference type="Proteomes" id="UP001151081">
    <property type="component" value="Unassembled WGS sequence"/>
</dbReference>
<organism evidence="3 4">
    <name type="scientific">Polyangium jinanense</name>
    <dbReference type="NCBI Taxonomy" id="2829994"/>
    <lineage>
        <taxon>Bacteria</taxon>
        <taxon>Pseudomonadati</taxon>
        <taxon>Myxococcota</taxon>
        <taxon>Polyangia</taxon>
        <taxon>Polyangiales</taxon>
        <taxon>Polyangiaceae</taxon>
        <taxon>Polyangium</taxon>
    </lineage>
</organism>
<protein>
    <submittedName>
        <fullName evidence="3">Ferritin-like domain-containing protein</fullName>
    </submittedName>
</protein>
<evidence type="ECO:0000256" key="2">
    <source>
        <dbReference type="SAM" id="SignalP"/>
    </source>
</evidence>
<feature type="region of interest" description="Disordered" evidence="1">
    <location>
        <begin position="43"/>
        <end position="68"/>
    </location>
</feature>
<dbReference type="InterPro" id="IPR012348">
    <property type="entry name" value="RNR-like"/>
</dbReference>
<feature type="compositionally biased region" description="Low complexity" evidence="1">
    <location>
        <begin position="54"/>
        <end position="65"/>
    </location>
</feature>
<dbReference type="RefSeq" id="WP_272422468.1">
    <property type="nucleotide sequence ID" value="NZ_JAGTJJ010000116.1"/>
</dbReference>
<name>A0A9X3XHK3_9BACT</name>
<accession>A0A9X3XHK3</accession>
<reference evidence="3 4" key="1">
    <citation type="submission" date="2021-04" db="EMBL/GenBank/DDBJ databases">
        <title>Genome analysis of Polyangium sp.</title>
        <authorList>
            <person name="Li Y."/>
            <person name="Wang J."/>
        </authorList>
    </citation>
    <scope>NUCLEOTIDE SEQUENCE [LARGE SCALE GENOMIC DNA]</scope>
    <source>
        <strain evidence="3 4">SDU14</strain>
    </source>
</reference>
<dbReference type="AlphaFoldDB" id="A0A9X3XHK3"/>
<dbReference type="CDD" id="cd00657">
    <property type="entry name" value="Ferritin_like"/>
    <property type="match status" value="1"/>
</dbReference>
<feature type="chain" id="PRO_5040978073" evidence="2">
    <location>
        <begin position="31"/>
        <end position="390"/>
    </location>
</feature>
<dbReference type="Gene3D" id="1.10.620.20">
    <property type="entry name" value="Ribonucleotide Reductase, subunit A"/>
    <property type="match status" value="1"/>
</dbReference>
<feature type="compositionally biased region" description="Gly residues" evidence="1">
    <location>
        <begin position="44"/>
        <end position="53"/>
    </location>
</feature>
<keyword evidence="4" id="KW-1185">Reference proteome</keyword>
<sequence length="390" mass="39673">MVVSLIFRKKLAQRVAAALGVTLAAPVAFVGCGAKVVVDSESTGTGGAGGAGGSTTTNATSSSTGPMECEGGWGELSTFLACIPDVGESCPSTQEAYGPVAQSLDICSCLHSVDVGPKPDPSGNGLCCYDITIETVCAVGRPLLAEDGPAVAPVEAARRGWSEEPLTPNVEGLSAEAREALAERWIRDGLFEHASVAAFSRLALALLAHGADESLVRAAHEAALDEVRHARLSLSLAAAYRGAPVAPRGLPEALSLPLGEGLVELAVSTVVEGAVGETLAAVLASEQAERASDPAVRQVLTGIAEDEARHAELAFRVLAFAIAAGGAPVRDAVARAFRDAAGHLPSPPPEPPLPAEVAAAHGHVPRGDARAAFVRAMHDVVMPLGRALVA</sequence>
<keyword evidence="2" id="KW-0732">Signal</keyword>
<dbReference type="EMBL" id="JAGTJJ010000116">
    <property type="protein sequence ID" value="MDC3989475.1"/>
    <property type="molecule type" value="Genomic_DNA"/>
</dbReference>
<proteinExistence type="predicted"/>
<gene>
    <name evidence="3" type="ORF">KEG57_53960</name>
</gene>
<feature type="signal peptide" evidence="2">
    <location>
        <begin position="1"/>
        <end position="30"/>
    </location>
</feature>
<dbReference type="GO" id="GO:0016491">
    <property type="term" value="F:oxidoreductase activity"/>
    <property type="evidence" value="ECO:0007669"/>
    <property type="project" value="InterPro"/>
</dbReference>
<evidence type="ECO:0000313" key="4">
    <source>
        <dbReference type="Proteomes" id="UP001151081"/>
    </source>
</evidence>